<dbReference type="AlphaFoldDB" id="A0A1I5AM81"/>
<sequence length="149" mass="15738">MPDVTFSVLGSVEANVGDRAAALGGGRQRALLAALLLSAGRVVSVDRLVDELWGERPPSSARTQVHTLVHRVRRALGEAAELLETRPPGYLLRTRAAQVDLAVFVELVDRARTHAGASRLAEAAGAFREALGVWWGPALDGADGGVRPS</sequence>
<accession>A0A1I5AM81</accession>
<evidence type="ECO:0000313" key="7">
    <source>
        <dbReference type="EMBL" id="SFN63557.1"/>
    </source>
</evidence>
<keyword evidence="4" id="KW-0804">Transcription</keyword>
<dbReference type="InParanoid" id="A0A1I5AM81"/>
<dbReference type="Gene3D" id="1.10.10.10">
    <property type="entry name" value="Winged helix-like DNA-binding domain superfamily/Winged helix DNA-binding domain"/>
    <property type="match status" value="1"/>
</dbReference>
<dbReference type="InterPro" id="IPR005158">
    <property type="entry name" value="BTAD"/>
</dbReference>
<feature type="domain" description="OmpR/PhoB-type" evidence="6">
    <location>
        <begin position="1"/>
        <end position="94"/>
    </location>
</feature>
<feature type="DNA-binding region" description="OmpR/PhoB-type" evidence="5">
    <location>
        <begin position="1"/>
        <end position="94"/>
    </location>
</feature>
<protein>
    <submittedName>
        <fullName evidence="7">Transcriptional activator domain-containing protein</fullName>
    </submittedName>
</protein>
<dbReference type="EMBL" id="FOVH01000002">
    <property type="protein sequence ID" value="SFN63557.1"/>
    <property type="molecule type" value="Genomic_DNA"/>
</dbReference>
<dbReference type="SMART" id="SM00862">
    <property type="entry name" value="Trans_reg_C"/>
    <property type="match status" value="1"/>
</dbReference>
<dbReference type="InterPro" id="IPR036388">
    <property type="entry name" value="WH-like_DNA-bd_sf"/>
</dbReference>
<dbReference type="InterPro" id="IPR016032">
    <property type="entry name" value="Sig_transdc_resp-reg_C-effctor"/>
</dbReference>
<reference evidence="7 8" key="1">
    <citation type="submission" date="2016-10" db="EMBL/GenBank/DDBJ databases">
        <authorList>
            <person name="de Groot N.N."/>
        </authorList>
    </citation>
    <scope>NUCLEOTIDE SEQUENCE [LARGE SCALE GENOMIC DNA]</scope>
    <source>
        <strain evidence="7 8">DSM 43067</strain>
    </source>
</reference>
<dbReference type="GO" id="GO:0006355">
    <property type="term" value="P:regulation of DNA-templated transcription"/>
    <property type="evidence" value="ECO:0007669"/>
    <property type="project" value="InterPro"/>
</dbReference>
<dbReference type="PANTHER" id="PTHR35807">
    <property type="entry name" value="TRANSCRIPTIONAL REGULATOR REDD-RELATED"/>
    <property type="match status" value="1"/>
</dbReference>
<evidence type="ECO:0000256" key="5">
    <source>
        <dbReference type="PROSITE-ProRule" id="PRU01091"/>
    </source>
</evidence>
<evidence type="ECO:0000256" key="3">
    <source>
        <dbReference type="ARBA" id="ARBA00023125"/>
    </source>
</evidence>
<dbReference type="GO" id="GO:0000160">
    <property type="term" value="P:phosphorelay signal transduction system"/>
    <property type="evidence" value="ECO:0007669"/>
    <property type="project" value="InterPro"/>
</dbReference>
<dbReference type="Gene3D" id="1.25.40.10">
    <property type="entry name" value="Tetratricopeptide repeat domain"/>
    <property type="match status" value="1"/>
</dbReference>
<dbReference type="PANTHER" id="PTHR35807:SF1">
    <property type="entry name" value="TRANSCRIPTIONAL REGULATOR REDD"/>
    <property type="match status" value="1"/>
</dbReference>
<dbReference type="SUPFAM" id="SSF46894">
    <property type="entry name" value="C-terminal effector domain of the bipartite response regulators"/>
    <property type="match status" value="1"/>
</dbReference>
<name>A0A1I5AM81_9ACTN</name>
<dbReference type="SUPFAM" id="SSF48452">
    <property type="entry name" value="TPR-like"/>
    <property type="match status" value="1"/>
</dbReference>
<gene>
    <name evidence="7" type="ORF">SAMN04489713_102650</name>
</gene>
<dbReference type="RefSeq" id="WP_075020499.1">
    <property type="nucleotide sequence ID" value="NZ_FOVH01000002.1"/>
</dbReference>
<keyword evidence="2" id="KW-0805">Transcription regulation</keyword>
<dbReference type="STRING" id="1993.SAMN04489713_102650"/>
<keyword evidence="3 5" id="KW-0238">DNA-binding</keyword>
<evidence type="ECO:0000256" key="2">
    <source>
        <dbReference type="ARBA" id="ARBA00023015"/>
    </source>
</evidence>
<dbReference type="eggNOG" id="COG3629">
    <property type="taxonomic scope" value="Bacteria"/>
</dbReference>
<dbReference type="InterPro" id="IPR051677">
    <property type="entry name" value="AfsR-DnrI-RedD_regulator"/>
</dbReference>
<keyword evidence="8" id="KW-1185">Reference proteome</keyword>
<evidence type="ECO:0000256" key="1">
    <source>
        <dbReference type="ARBA" id="ARBA00005820"/>
    </source>
</evidence>
<comment type="similarity">
    <text evidence="1">Belongs to the AfsR/DnrI/RedD regulatory family.</text>
</comment>
<dbReference type="Proteomes" id="UP000183413">
    <property type="component" value="Unassembled WGS sequence"/>
</dbReference>
<dbReference type="Pfam" id="PF03704">
    <property type="entry name" value="BTAD"/>
    <property type="match status" value="1"/>
</dbReference>
<dbReference type="Pfam" id="PF00486">
    <property type="entry name" value="Trans_reg_C"/>
    <property type="match status" value="1"/>
</dbReference>
<dbReference type="InterPro" id="IPR011990">
    <property type="entry name" value="TPR-like_helical_dom_sf"/>
</dbReference>
<organism evidence="7 8">
    <name type="scientific">Actinomadura madurae</name>
    <dbReference type="NCBI Taxonomy" id="1993"/>
    <lineage>
        <taxon>Bacteria</taxon>
        <taxon>Bacillati</taxon>
        <taxon>Actinomycetota</taxon>
        <taxon>Actinomycetes</taxon>
        <taxon>Streptosporangiales</taxon>
        <taxon>Thermomonosporaceae</taxon>
        <taxon>Actinomadura</taxon>
    </lineage>
</organism>
<dbReference type="PROSITE" id="PS51755">
    <property type="entry name" value="OMPR_PHOB"/>
    <property type="match status" value="1"/>
</dbReference>
<dbReference type="InterPro" id="IPR001867">
    <property type="entry name" value="OmpR/PhoB-type_DNA-bd"/>
</dbReference>
<evidence type="ECO:0000259" key="6">
    <source>
        <dbReference type="PROSITE" id="PS51755"/>
    </source>
</evidence>
<proteinExistence type="inferred from homology"/>
<evidence type="ECO:0000256" key="4">
    <source>
        <dbReference type="ARBA" id="ARBA00023163"/>
    </source>
</evidence>
<evidence type="ECO:0000313" key="8">
    <source>
        <dbReference type="Proteomes" id="UP000183413"/>
    </source>
</evidence>
<dbReference type="GO" id="GO:0003677">
    <property type="term" value="F:DNA binding"/>
    <property type="evidence" value="ECO:0007669"/>
    <property type="project" value="UniProtKB-UniRule"/>
</dbReference>